<name>A0ABN0REI5_9LIST</name>
<dbReference type="InterPro" id="IPR027417">
    <property type="entry name" value="P-loop_NTPase"/>
</dbReference>
<evidence type="ECO:0000256" key="1">
    <source>
        <dbReference type="ARBA" id="ARBA00004202"/>
    </source>
</evidence>
<dbReference type="InterPro" id="IPR003439">
    <property type="entry name" value="ABC_transporter-like_ATP-bd"/>
</dbReference>
<evidence type="ECO:0000256" key="3">
    <source>
        <dbReference type="ARBA" id="ARBA00022475"/>
    </source>
</evidence>
<keyword evidence="2" id="KW-0813">Transport</keyword>
<evidence type="ECO:0000256" key="4">
    <source>
        <dbReference type="ARBA" id="ARBA00022496"/>
    </source>
</evidence>
<dbReference type="Proteomes" id="UP000019249">
    <property type="component" value="Unassembled WGS sequence"/>
</dbReference>
<evidence type="ECO:0000256" key="7">
    <source>
        <dbReference type="ARBA" id="ARBA00023004"/>
    </source>
</evidence>
<keyword evidence="8" id="KW-0406">Ion transport</keyword>
<dbReference type="Gene3D" id="3.40.50.300">
    <property type="entry name" value="P-loop containing nucleotide triphosphate hydrolases"/>
    <property type="match status" value="1"/>
</dbReference>
<keyword evidence="12" id="KW-1185">Reference proteome</keyword>
<keyword evidence="6 11" id="KW-0067">ATP-binding</keyword>
<proteinExistence type="predicted"/>
<dbReference type="SMART" id="SM00382">
    <property type="entry name" value="AAA"/>
    <property type="match status" value="1"/>
</dbReference>
<keyword evidence="7" id="KW-0408">Iron</keyword>
<protein>
    <submittedName>
        <fullName evidence="11">Ferrichrome ABC transporter ATP-binding protein</fullName>
    </submittedName>
</protein>
<dbReference type="EMBL" id="AODF01000019">
    <property type="protein sequence ID" value="EUJ31249.1"/>
    <property type="molecule type" value="Genomic_DNA"/>
</dbReference>
<dbReference type="InterPro" id="IPR051535">
    <property type="entry name" value="Siderophore_ABC-ATPase"/>
</dbReference>
<evidence type="ECO:0000256" key="8">
    <source>
        <dbReference type="ARBA" id="ARBA00023065"/>
    </source>
</evidence>
<dbReference type="PROSITE" id="PS50893">
    <property type="entry name" value="ABC_TRANSPORTER_2"/>
    <property type="match status" value="1"/>
</dbReference>
<dbReference type="Pfam" id="PF00005">
    <property type="entry name" value="ABC_tran"/>
    <property type="match status" value="1"/>
</dbReference>
<accession>A0ABN0REI5</accession>
<keyword evidence="9" id="KW-0472">Membrane</keyword>
<dbReference type="PANTHER" id="PTHR42771">
    <property type="entry name" value="IRON(3+)-HYDROXAMATE IMPORT ATP-BINDING PROTEIN FHUC"/>
    <property type="match status" value="1"/>
</dbReference>
<keyword evidence="5" id="KW-0547">Nucleotide-binding</keyword>
<dbReference type="InterPro" id="IPR017871">
    <property type="entry name" value="ABC_transporter-like_CS"/>
</dbReference>
<reference evidence="11 12" key="1">
    <citation type="journal article" date="2014" name="Int. J. Syst. Evol. Microbiol.">
        <title>Listeria floridensis sp. nov., Listeria aquatica sp. nov., Listeria cornellensis sp. nov., Listeria riparia sp. nov. and Listeria grandensis sp. nov., from agricultural and natural environments.</title>
        <authorList>
            <person name="den Bakker H.C."/>
            <person name="Warchocki S."/>
            <person name="Wright E.M."/>
            <person name="Allred A.F."/>
            <person name="Ahlstrom C."/>
            <person name="Manuel C.S."/>
            <person name="Stasiewicz M.J."/>
            <person name="Burrell A."/>
            <person name="Roof S."/>
            <person name="Strawn L."/>
            <person name="Fortes E.D."/>
            <person name="Nightingale K.K."/>
            <person name="Kephart D."/>
            <person name="Wiedmann M."/>
        </authorList>
    </citation>
    <scope>NUCLEOTIDE SEQUENCE [LARGE SCALE GENOMIC DNA]</scope>
    <source>
        <strain evidence="11 12">FSL S10-1187</strain>
    </source>
</reference>
<gene>
    <name evidence="11" type="ORF">MFLO_09357</name>
</gene>
<dbReference type="SUPFAM" id="SSF52540">
    <property type="entry name" value="P-loop containing nucleoside triphosphate hydrolases"/>
    <property type="match status" value="1"/>
</dbReference>
<evidence type="ECO:0000256" key="5">
    <source>
        <dbReference type="ARBA" id="ARBA00022741"/>
    </source>
</evidence>
<sequence>MKIEQVTKKYQDKVVLKDVSLEIMPRAITSLIGANGAGKSTLLGIMSRLIKPDHGDVLLDGQSISNWKSQALAKRVSILKQANHLTARLTVRDLVDFGRFPYSSGRLTKIDVEKVDEALRYMEMTEMQHVFLDELSGGQKQRAFIAMVIAQDTDYVLLDEPLNNLDMKHAVSMMQIFRKLVDELGKTVVLVLHDINFASCYSDQIVALRDGRKIAEGSTAEMMNEHVLKRVFSMDIPITEVDGNKFGLYFNVKKQINY</sequence>
<evidence type="ECO:0000313" key="11">
    <source>
        <dbReference type="EMBL" id="EUJ31249.1"/>
    </source>
</evidence>
<dbReference type="InterPro" id="IPR003593">
    <property type="entry name" value="AAA+_ATPase"/>
</dbReference>
<evidence type="ECO:0000259" key="10">
    <source>
        <dbReference type="PROSITE" id="PS50893"/>
    </source>
</evidence>
<keyword evidence="4" id="KW-0410">Iron transport</keyword>
<dbReference type="GO" id="GO:0005524">
    <property type="term" value="F:ATP binding"/>
    <property type="evidence" value="ECO:0007669"/>
    <property type="project" value="UniProtKB-KW"/>
</dbReference>
<evidence type="ECO:0000256" key="2">
    <source>
        <dbReference type="ARBA" id="ARBA00022448"/>
    </source>
</evidence>
<comment type="subcellular location">
    <subcellularLocation>
        <location evidence="1">Cell membrane</location>
        <topology evidence="1">Peripheral membrane protein</topology>
    </subcellularLocation>
</comment>
<comment type="caution">
    <text evidence="11">The sequence shown here is derived from an EMBL/GenBank/DDBJ whole genome shotgun (WGS) entry which is preliminary data.</text>
</comment>
<dbReference type="RefSeq" id="WP_036097446.1">
    <property type="nucleotide sequence ID" value="NZ_AODF01000019.1"/>
</dbReference>
<dbReference type="CDD" id="cd03214">
    <property type="entry name" value="ABC_Iron-Siderophores_B12_Hemin"/>
    <property type="match status" value="1"/>
</dbReference>
<evidence type="ECO:0000256" key="6">
    <source>
        <dbReference type="ARBA" id="ARBA00022840"/>
    </source>
</evidence>
<dbReference type="PROSITE" id="PS00211">
    <property type="entry name" value="ABC_TRANSPORTER_1"/>
    <property type="match status" value="1"/>
</dbReference>
<evidence type="ECO:0000313" key="12">
    <source>
        <dbReference type="Proteomes" id="UP000019249"/>
    </source>
</evidence>
<dbReference type="PANTHER" id="PTHR42771:SF3">
    <property type="entry name" value="PETROBACTIN IMPORT ATP-BINDING PROTEIN YCLP"/>
    <property type="match status" value="1"/>
</dbReference>
<feature type="domain" description="ABC transporter" evidence="10">
    <location>
        <begin position="1"/>
        <end position="235"/>
    </location>
</feature>
<organism evidence="11 12">
    <name type="scientific">Listeria floridensis FSL S10-1187</name>
    <dbReference type="NCBI Taxonomy" id="1265817"/>
    <lineage>
        <taxon>Bacteria</taxon>
        <taxon>Bacillati</taxon>
        <taxon>Bacillota</taxon>
        <taxon>Bacilli</taxon>
        <taxon>Bacillales</taxon>
        <taxon>Listeriaceae</taxon>
        <taxon>Listeria</taxon>
    </lineage>
</organism>
<keyword evidence="3" id="KW-1003">Cell membrane</keyword>
<evidence type="ECO:0000256" key="9">
    <source>
        <dbReference type="ARBA" id="ARBA00023136"/>
    </source>
</evidence>